<dbReference type="InterPro" id="IPR051331">
    <property type="entry name" value="Chorismate_mutase-related"/>
</dbReference>
<dbReference type="HOGENOM" id="CLU_131518_2_0_5"/>
<reference evidence="5 6" key="1">
    <citation type="journal article" date="2011" name="J. Biotechnol.">
        <title>The complete genome sequence of the dominant Sinorhizobium meliloti field isolate SM11 extends the S. meliloti pan-genome.</title>
        <authorList>
            <person name="Schneiker-Bekel S."/>
            <person name="Wibberg D."/>
            <person name="Bekel T."/>
            <person name="Blom J."/>
            <person name="Linke B."/>
            <person name="Neuweger H."/>
            <person name="Stiens M."/>
            <person name="Vorholter F.J."/>
            <person name="Weidner S."/>
            <person name="Goesmann A."/>
            <person name="Puhler A."/>
            <person name="Schluter A."/>
        </authorList>
    </citation>
    <scope>NUCLEOTIDE SEQUENCE [LARGE SCALE GENOMIC DNA]</scope>
    <source>
        <strain evidence="5 6">SM11</strain>
    </source>
</reference>
<dbReference type="KEGG" id="smx:SM11_chr0183"/>
<dbReference type="SUPFAM" id="SSF48600">
    <property type="entry name" value="Chorismate mutase II"/>
    <property type="match status" value="1"/>
</dbReference>
<dbReference type="NCBIfam" id="TIGR01803">
    <property type="entry name" value="CM-like"/>
    <property type="match status" value="1"/>
</dbReference>
<dbReference type="PANTHER" id="PTHR38041">
    <property type="entry name" value="CHORISMATE MUTASE"/>
    <property type="match status" value="1"/>
</dbReference>
<dbReference type="PROSITE" id="PS51168">
    <property type="entry name" value="CHORISMATE_MUT_2"/>
    <property type="match status" value="1"/>
</dbReference>
<gene>
    <name evidence="5" type="primary">pchB</name>
    <name evidence="5" type="ordered locus">SM11_chr0183</name>
</gene>
<organism evidence="5 6">
    <name type="scientific">Sinorhizobium meliloti (strain SM11)</name>
    <dbReference type="NCBI Taxonomy" id="707241"/>
    <lineage>
        <taxon>Bacteria</taxon>
        <taxon>Pseudomonadati</taxon>
        <taxon>Pseudomonadota</taxon>
        <taxon>Alphaproteobacteria</taxon>
        <taxon>Hyphomicrobiales</taxon>
        <taxon>Rhizobiaceae</taxon>
        <taxon>Sinorhizobium/Ensifer group</taxon>
        <taxon>Sinorhizobium</taxon>
    </lineage>
</organism>
<keyword evidence="2" id="KW-0413">Isomerase</keyword>
<sequence>MLRRFNPFSAGVPFASSSARSNGAASAPRGPDMQKTPAECTTMADIRVEIDRLDRALMTLFAERWGYIERAAEIKRPLNLKADIPARVAEVKENARRNAVELGLDPDFYERFWGQLVERAIAHERKLLGEDDA</sequence>
<evidence type="ECO:0000256" key="3">
    <source>
        <dbReference type="SAM" id="MobiDB-lite"/>
    </source>
</evidence>
<dbReference type="GO" id="GO:0046417">
    <property type="term" value="P:chorismate metabolic process"/>
    <property type="evidence" value="ECO:0007669"/>
    <property type="project" value="InterPro"/>
</dbReference>
<accession>F7X767</accession>
<dbReference type="AlphaFoldDB" id="F7X767"/>
<dbReference type="PANTHER" id="PTHR38041:SF1">
    <property type="entry name" value="CHORISMATE MUTASE"/>
    <property type="match status" value="1"/>
</dbReference>
<dbReference type="EMBL" id="CP001830">
    <property type="protein sequence ID" value="AEH77468.1"/>
    <property type="molecule type" value="Genomic_DNA"/>
</dbReference>
<dbReference type="InterPro" id="IPR036263">
    <property type="entry name" value="Chorismate_II_sf"/>
</dbReference>
<dbReference type="GO" id="GO:0016835">
    <property type="term" value="F:carbon-oxygen lyase activity"/>
    <property type="evidence" value="ECO:0007669"/>
    <property type="project" value="InterPro"/>
</dbReference>
<evidence type="ECO:0000256" key="1">
    <source>
        <dbReference type="ARBA" id="ARBA00012404"/>
    </source>
</evidence>
<dbReference type="SMART" id="SM00830">
    <property type="entry name" value="CM_2"/>
    <property type="match status" value="1"/>
</dbReference>
<dbReference type="Gene3D" id="1.20.59.10">
    <property type="entry name" value="Chorismate mutase"/>
    <property type="match status" value="1"/>
</dbReference>
<evidence type="ECO:0000313" key="6">
    <source>
        <dbReference type="Proteomes" id="UP000009045"/>
    </source>
</evidence>
<dbReference type="InterPro" id="IPR036979">
    <property type="entry name" value="CM_dom_sf"/>
</dbReference>
<feature type="domain" description="Chorismate mutase" evidence="4">
    <location>
        <begin position="37"/>
        <end position="128"/>
    </location>
</feature>
<evidence type="ECO:0000256" key="2">
    <source>
        <dbReference type="ARBA" id="ARBA00023235"/>
    </source>
</evidence>
<dbReference type="GO" id="GO:0004106">
    <property type="term" value="F:chorismate mutase activity"/>
    <property type="evidence" value="ECO:0007669"/>
    <property type="project" value="UniProtKB-EC"/>
</dbReference>
<dbReference type="GO" id="GO:0009697">
    <property type="term" value="P:salicylic acid biosynthetic process"/>
    <property type="evidence" value="ECO:0007669"/>
    <property type="project" value="InterPro"/>
</dbReference>
<evidence type="ECO:0000313" key="5">
    <source>
        <dbReference type="EMBL" id="AEH77468.1"/>
    </source>
</evidence>
<feature type="compositionally biased region" description="Low complexity" evidence="3">
    <location>
        <begin position="16"/>
        <end position="27"/>
    </location>
</feature>
<dbReference type="PATRIC" id="fig|707241.3.peg.184"/>
<dbReference type="InterPro" id="IPR008241">
    <property type="entry name" value="Isochorismate_pyruvate-lyase"/>
</dbReference>
<protein>
    <recommendedName>
        <fullName evidence="1">chorismate mutase</fullName>
        <ecNumber evidence="1">5.4.99.5</ecNumber>
    </recommendedName>
</protein>
<proteinExistence type="predicted"/>
<dbReference type="EC" id="5.4.99.5" evidence="1"/>
<evidence type="ECO:0000259" key="4">
    <source>
        <dbReference type="PROSITE" id="PS51168"/>
    </source>
</evidence>
<dbReference type="Proteomes" id="UP000009045">
    <property type="component" value="Chromosome"/>
</dbReference>
<dbReference type="Pfam" id="PF01817">
    <property type="entry name" value="CM_2"/>
    <property type="match status" value="1"/>
</dbReference>
<dbReference type="InterPro" id="IPR002701">
    <property type="entry name" value="CM_II_prokaryot"/>
</dbReference>
<feature type="region of interest" description="Disordered" evidence="3">
    <location>
        <begin position="16"/>
        <end position="37"/>
    </location>
</feature>
<name>F7X767_SINMM</name>